<name>A0ABT8MCR9_9EURY</name>
<dbReference type="PANTHER" id="PTHR34504:SF2">
    <property type="entry name" value="UPF0150 PROTEIN SSL0259"/>
    <property type="match status" value="1"/>
</dbReference>
<dbReference type="SUPFAM" id="SSF143100">
    <property type="entry name" value="TTHA1013/TTHA0281-like"/>
    <property type="match status" value="1"/>
</dbReference>
<keyword evidence="3" id="KW-1185">Reference proteome</keyword>
<evidence type="ECO:0000259" key="1">
    <source>
        <dbReference type="Pfam" id="PF15919"/>
    </source>
</evidence>
<dbReference type="EMBL" id="VCYH01000009">
    <property type="protein sequence ID" value="MDN7025696.1"/>
    <property type="molecule type" value="Genomic_DNA"/>
</dbReference>
<sequence>MTVFGVVIEKDEDGWYAYIPAALGCYAQGDTYEEVLSAVREVLLLVLEELTATGQEIPEVDQISLTTVDVTV</sequence>
<evidence type="ECO:0000313" key="2">
    <source>
        <dbReference type="EMBL" id="MDN7025696.1"/>
    </source>
</evidence>
<dbReference type="Pfam" id="PF15919">
    <property type="entry name" value="HicB_lk_antitox"/>
    <property type="match status" value="1"/>
</dbReference>
<proteinExistence type="predicted"/>
<accession>A0ABT8MCR9</accession>
<dbReference type="InterPro" id="IPR051404">
    <property type="entry name" value="TA_system_antitoxin"/>
</dbReference>
<organism evidence="2 3">
    <name type="scientific">Methanoculleus frigidifontis</name>
    <dbReference type="NCBI Taxonomy" id="2584085"/>
    <lineage>
        <taxon>Archaea</taxon>
        <taxon>Methanobacteriati</taxon>
        <taxon>Methanobacteriota</taxon>
        <taxon>Stenosarchaea group</taxon>
        <taxon>Methanomicrobia</taxon>
        <taxon>Methanomicrobiales</taxon>
        <taxon>Methanomicrobiaceae</taxon>
        <taxon>Methanoculleus</taxon>
    </lineage>
</organism>
<dbReference type="Proteomes" id="UP001168338">
    <property type="component" value="Unassembled WGS sequence"/>
</dbReference>
<evidence type="ECO:0000313" key="3">
    <source>
        <dbReference type="Proteomes" id="UP001168338"/>
    </source>
</evidence>
<dbReference type="PANTHER" id="PTHR34504">
    <property type="entry name" value="ANTITOXIN HICB"/>
    <property type="match status" value="1"/>
</dbReference>
<dbReference type="InterPro" id="IPR035069">
    <property type="entry name" value="TTHA1013/TTHA0281-like"/>
</dbReference>
<protein>
    <submittedName>
        <fullName evidence="2">Type II toxin-antitoxin system HicB family antitoxin</fullName>
    </submittedName>
</protein>
<dbReference type="Gene3D" id="3.30.160.250">
    <property type="match status" value="1"/>
</dbReference>
<comment type="caution">
    <text evidence="2">The sequence shown here is derived from an EMBL/GenBank/DDBJ whole genome shotgun (WGS) entry which is preliminary data.</text>
</comment>
<feature type="domain" description="HicB-like antitoxin of toxin-antitoxin system" evidence="1">
    <location>
        <begin position="5"/>
        <end position="64"/>
    </location>
</feature>
<dbReference type="RefSeq" id="WP_301664882.1">
    <property type="nucleotide sequence ID" value="NZ_VCYH01000009.1"/>
</dbReference>
<gene>
    <name evidence="2" type="ORF">FGU65_12515</name>
</gene>
<dbReference type="InterPro" id="IPR031807">
    <property type="entry name" value="HicB-like"/>
</dbReference>
<reference evidence="2" key="1">
    <citation type="submission" date="2019-05" db="EMBL/GenBank/DDBJ databases">
        <title>Methanoculleus sp. FWC-SCC1, a methanogenic archaeon isolated from deep marine cold seep.</title>
        <authorList>
            <person name="Chen Y.-W."/>
            <person name="Chen S.-C."/>
            <person name="Teng N.-H."/>
            <person name="Lai M.-C."/>
        </authorList>
    </citation>
    <scope>NUCLEOTIDE SEQUENCE</scope>
    <source>
        <strain evidence="2">FWC-SCC1</strain>
    </source>
</reference>